<dbReference type="PROSITE" id="PS50005">
    <property type="entry name" value="TPR"/>
    <property type="match status" value="5"/>
</dbReference>
<feature type="compositionally biased region" description="Low complexity" evidence="6">
    <location>
        <begin position="199"/>
        <end position="208"/>
    </location>
</feature>
<evidence type="ECO:0000256" key="6">
    <source>
        <dbReference type="SAM" id="MobiDB-lite"/>
    </source>
</evidence>
<evidence type="ECO:0000259" key="7">
    <source>
        <dbReference type="SMART" id="SM00727"/>
    </source>
</evidence>
<dbReference type="InterPro" id="IPR011990">
    <property type="entry name" value="TPR-like_helical_dom_sf"/>
</dbReference>
<dbReference type="InterPro" id="IPR041243">
    <property type="entry name" value="STI1/HOP_DP"/>
</dbReference>
<comment type="caution">
    <text evidence="8">The sequence shown here is derived from an EMBL/GenBank/DDBJ whole genome shotgun (WGS) entry which is preliminary data.</text>
</comment>
<sequence>MASADELKHIGNGLFSTGQFDEAASTFTRAIQLAPENHVLYSNRSASYASLKRYQEALKDAEKTIELKQDWPKGYSRKGAALIGLRQFDEARDAFKQGLEIDPNNALLKKGLDDVERALLQRDHSDGIQGIQDIFSGDITGKMANNPKLRSYLAQPDLMAKIQAIQQDPACLNQHMQDPRIMNVMMGLMGLDMTAMSPSEAAAASGSSPNAMETDPAPPKAKSPEPEPVELSEDDLRKQEAVKEKDLGNACYKKRDFAQALEHYDKAWELDDTNVTVLTNKAAVLFEMGDYDACIAACEQAVDVGRSHRADYKLIAKAFARIGNAYSKKDDLDNAIKYYQKSLAEHRKPDVLSKLKELEKKKKELEKKAYFSPELSNEEREKGNALFKEEKYAEAIKHYTEAINRNDQDPRAYSNRAACFIKLMAFPDAHKDCEKCLELDPTFVKAYIRRAAIEFFKKEYTKCLETCQMAKNHDKDNRHSYEIDQQTIKCYQAMRSTQSDTPEAREEAMRRAASDPEVQQIMSDPVMHQILQQMQTDPQAVREHMKNPAVATKINKLINAGIIRTA</sequence>
<dbReference type="InterPro" id="IPR019734">
    <property type="entry name" value="TPR_rpt"/>
</dbReference>
<dbReference type="FunFam" id="1.10.260.100:FF:000002">
    <property type="entry name" value="Stress-induced-phosphoprotein 1 (Hsp70/Hsp90-organizing)"/>
    <property type="match status" value="1"/>
</dbReference>
<keyword evidence="2" id="KW-0963">Cytoplasm</keyword>
<evidence type="ECO:0000313" key="8">
    <source>
        <dbReference type="EMBL" id="KAJ1985222.1"/>
    </source>
</evidence>
<dbReference type="Gene3D" id="1.10.260.100">
    <property type="match status" value="2"/>
</dbReference>
<dbReference type="InterPro" id="IPR006636">
    <property type="entry name" value="STI1_HS-bd"/>
</dbReference>
<keyword evidence="4 5" id="KW-0802">TPR repeat</keyword>
<dbReference type="PANTHER" id="PTHR22904">
    <property type="entry name" value="TPR REPEAT CONTAINING PROTEIN"/>
    <property type="match status" value="1"/>
</dbReference>
<dbReference type="GO" id="GO:0005737">
    <property type="term" value="C:cytoplasm"/>
    <property type="evidence" value="ECO:0007669"/>
    <property type="project" value="UniProtKB-SubCell"/>
</dbReference>
<feature type="domain" description="STI1" evidence="7">
    <location>
        <begin position="515"/>
        <end position="554"/>
    </location>
</feature>
<evidence type="ECO:0000256" key="3">
    <source>
        <dbReference type="ARBA" id="ARBA00022737"/>
    </source>
</evidence>
<feature type="repeat" description="TPR" evidence="5">
    <location>
        <begin position="376"/>
        <end position="409"/>
    </location>
</feature>
<dbReference type="Pfam" id="PF13414">
    <property type="entry name" value="TPR_11"/>
    <property type="match status" value="1"/>
</dbReference>
<dbReference type="Gene3D" id="1.25.40.10">
    <property type="entry name" value="Tetratricopeptide repeat domain"/>
    <property type="match status" value="3"/>
</dbReference>
<accession>A0A9W8BDY1</accession>
<dbReference type="Pfam" id="PF00515">
    <property type="entry name" value="TPR_1"/>
    <property type="match status" value="1"/>
</dbReference>
<feature type="repeat" description="TPR" evidence="5">
    <location>
        <begin position="4"/>
        <end position="37"/>
    </location>
</feature>
<dbReference type="Pfam" id="PF17830">
    <property type="entry name" value="STI1-HOP_DP"/>
    <property type="match status" value="2"/>
</dbReference>
<dbReference type="Pfam" id="PF13424">
    <property type="entry name" value="TPR_12"/>
    <property type="match status" value="1"/>
</dbReference>
<keyword evidence="9" id="KW-1185">Reference proteome</keyword>
<dbReference type="AlphaFoldDB" id="A0A9W8BDY1"/>
<organism evidence="8 9">
    <name type="scientific">Dimargaris verticillata</name>
    <dbReference type="NCBI Taxonomy" id="2761393"/>
    <lineage>
        <taxon>Eukaryota</taxon>
        <taxon>Fungi</taxon>
        <taxon>Fungi incertae sedis</taxon>
        <taxon>Zoopagomycota</taxon>
        <taxon>Kickxellomycotina</taxon>
        <taxon>Dimargaritomycetes</taxon>
        <taxon>Dimargaritales</taxon>
        <taxon>Dimargaritaceae</taxon>
        <taxon>Dimargaris</taxon>
    </lineage>
</organism>
<dbReference type="OrthoDB" id="2423701at2759"/>
<evidence type="ECO:0000256" key="2">
    <source>
        <dbReference type="ARBA" id="ARBA00022490"/>
    </source>
</evidence>
<evidence type="ECO:0000256" key="1">
    <source>
        <dbReference type="ARBA" id="ARBA00004496"/>
    </source>
</evidence>
<dbReference type="SMART" id="SM00727">
    <property type="entry name" value="STI1"/>
    <property type="match status" value="2"/>
</dbReference>
<keyword evidence="3" id="KW-0677">Repeat</keyword>
<gene>
    <name evidence="8" type="primary">STI1</name>
    <name evidence="8" type="ORF">H4R34_000181</name>
</gene>
<dbReference type="Pfam" id="PF13432">
    <property type="entry name" value="TPR_16"/>
    <property type="match status" value="1"/>
</dbReference>
<dbReference type="FunFam" id="1.25.40.10:FF:000020">
    <property type="entry name" value="Stress-induced phosphoprotein 1"/>
    <property type="match status" value="1"/>
</dbReference>
<protein>
    <submittedName>
        <fullName evidence="8">Hsp90 cochaperone</fullName>
    </submittedName>
</protein>
<evidence type="ECO:0000313" key="9">
    <source>
        <dbReference type="Proteomes" id="UP001151582"/>
    </source>
</evidence>
<dbReference type="GO" id="GO:0051879">
    <property type="term" value="F:Hsp90 protein binding"/>
    <property type="evidence" value="ECO:0007669"/>
    <property type="project" value="TreeGrafter"/>
</dbReference>
<dbReference type="FunFam" id="1.25.40.10:FF:000010">
    <property type="entry name" value="Stress-induced phosphoprotein 1"/>
    <property type="match status" value="1"/>
</dbReference>
<dbReference type="EMBL" id="JANBQB010000003">
    <property type="protein sequence ID" value="KAJ1985222.1"/>
    <property type="molecule type" value="Genomic_DNA"/>
</dbReference>
<dbReference type="PANTHER" id="PTHR22904:SF523">
    <property type="entry name" value="STRESS-INDUCED-PHOSPHOPROTEIN 1"/>
    <property type="match status" value="1"/>
</dbReference>
<feature type="repeat" description="TPR" evidence="5">
    <location>
        <begin position="241"/>
        <end position="274"/>
    </location>
</feature>
<dbReference type="SUPFAM" id="SSF48452">
    <property type="entry name" value="TPR-like"/>
    <property type="match status" value="3"/>
</dbReference>
<reference evidence="8" key="1">
    <citation type="submission" date="2022-07" db="EMBL/GenBank/DDBJ databases">
        <title>Phylogenomic reconstructions and comparative analyses of Kickxellomycotina fungi.</title>
        <authorList>
            <person name="Reynolds N.K."/>
            <person name="Stajich J.E."/>
            <person name="Barry K."/>
            <person name="Grigoriev I.V."/>
            <person name="Crous P."/>
            <person name="Smith M.E."/>
        </authorList>
    </citation>
    <scope>NUCLEOTIDE SEQUENCE</scope>
    <source>
        <strain evidence="8">RSA 567</strain>
    </source>
</reference>
<feature type="repeat" description="TPR" evidence="5">
    <location>
        <begin position="72"/>
        <end position="105"/>
    </location>
</feature>
<comment type="subcellular location">
    <subcellularLocation>
        <location evidence="1">Cytoplasm</location>
    </subcellularLocation>
</comment>
<evidence type="ECO:0000256" key="4">
    <source>
        <dbReference type="ARBA" id="ARBA00022803"/>
    </source>
</evidence>
<name>A0A9W8BDY1_9FUNG</name>
<feature type="repeat" description="TPR" evidence="5">
    <location>
        <begin position="316"/>
        <end position="349"/>
    </location>
</feature>
<feature type="domain" description="STI1" evidence="7">
    <location>
        <begin position="146"/>
        <end position="185"/>
    </location>
</feature>
<dbReference type="Proteomes" id="UP001151582">
    <property type="component" value="Unassembled WGS sequence"/>
</dbReference>
<evidence type="ECO:0000256" key="5">
    <source>
        <dbReference type="PROSITE-ProRule" id="PRU00339"/>
    </source>
</evidence>
<dbReference type="SMART" id="SM00028">
    <property type="entry name" value="TPR"/>
    <property type="match status" value="9"/>
</dbReference>
<proteinExistence type="predicted"/>
<feature type="region of interest" description="Disordered" evidence="6">
    <location>
        <begin position="199"/>
        <end position="236"/>
    </location>
</feature>